<evidence type="ECO:0000256" key="2">
    <source>
        <dbReference type="ARBA" id="ARBA00022723"/>
    </source>
</evidence>
<proteinExistence type="predicted"/>
<name>A0AAV2TF00_CALDB</name>
<protein>
    <recommendedName>
        <fullName evidence="10">Methyltransferase-like protein 17, mitochondrial</fullName>
    </recommendedName>
</protein>
<dbReference type="GO" id="GO:0051536">
    <property type="term" value="F:iron-sulfur cluster binding"/>
    <property type="evidence" value="ECO:0007669"/>
    <property type="project" value="UniProtKB-KW"/>
</dbReference>
<comment type="caution">
    <text evidence="8">The sequence shown here is derived from an EMBL/GenBank/DDBJ whole genome shotgun (WGS) entry which is preliminary data.</text>
</comment>
<evidence type="ECO:0000256" key="5">
    <source>
        <dbReference type="ARBA" id="ARBA00023014"/>
    </source>
</evidence>
<dbReference type="GO" id="GO:0008168">
    <property type="term" value="F:methyltransferase activity"/>
    <property type="evidence" value="ECO:0007669"/>
    <property type="project" value="InterPro"/>
</dbReference>
<keyword evidence="6" id="KW-0496">Mitochondrion</keyword>
<comment type="subcellular location">
    <subcellularLocation>
        <location evidence="1">Mitochondrion</location>
    </subcellularLocation>
</comment>
<keyword evidence="5" id="KW-0411">Iron-sulfur</keyword>
<comment type="function">
    <text evidence="7">Mitochondrial ribosome (mitoribosome) assembly factor. Binds at the interface of the head and body domains of the mitochondrial small ribosomal subunit (mt-SSU), occluding the mRNA channel and preventing compaction of the head domain towards the body. Probable inactive methyltransferase: retains the characteristic folding and ability to bind S-adenosyl-L-methionine, but it probably lost its methyltransferase activity.</text>
</comment>
<keyword evidence="4" id="KW-0408">Iron</keyword>
<organism evidence="8 9">
    <name type="scientific">Calicophoron daubneyi</name>
    <name type="common">Rumen fluke</name>
    <name type="synonym">Paramphistomum daubneyi</name>
    <dbReference type="NCBI Taxonomy" id="300641"/>
    <lineage>
        <taxon>Eukaryota</taxon>
        <taxon>Metazoa</taxon>
        <taxon>Spiralia</taxon>
        <taxon>Lophotrochozoa</taxon>
        <taxon>Platyhelminthes</taxon>
        <taxon>Trematoda</taxon>
        <taxon>Digenea</taxon>
        <taxon>Plagiorchiida</taxon>
        <taxon>Pronocephalata</taxon>
        <taxon>Paramphistomoidea</taxon>
        <taxon>Paramphistomidae</taxon>
        <taxon>Calicophoron</taxon>
    </lineage>
</organism>
<evidence type="ECO:0000256" key="1">
    <source>
        <dbReference type="ARBA" id="ARBA00004173"/>
    </source>
</evidence>
<evidence type="ECO:0008006" key="10">
    <source>
        <dbReference type="Google" id="ProtNLM"/>
    </source>
</evidence>
<keyword evidence="2" id="KW-0479">Metal-binding</keyword>
<dbReference type="GO" id="GO:0006412">
    <property type="term" value="P:translation"/>
    <property type="evidence" value="ECO:0007669"/>
    <property type="project" value="InterPro"/>
</dbReference>
<evidence type="ECO:0000256" key="3">
    <source>
        <dbReference type="ARBA" id="ARBA00022946"/>
    </source>
</evidence>
<sequence>MDFTARIVNGSLRYRAAKAVSSLFRFSPQVFCDDDASPSFRVSMNERLRQHPAFLSLPPLPLPAQLDSAAINFLRENSLSTPKSIEARAQLLADYLWSRPLPSEEKIIRRKLDTELNPVDIEEVRTADPGLADALAYHHVEELVNGSARNVRNLKAEAIEEWKSLTYSGHNCELYLVARLAPNFASTCRALYEIRKRCPKFIPRNLFDFGSGLGTVTWAANTVWPVGCVKEHYMVEPSADMTHMSEFMFQKNFAVHSSETVFPGIYLRRFLPSTKQTYDLVVSAYSMIELPGTNERRRVLSNLWDRTAGFLVLIEQGTKAGFSAIMEARDWLMEVGGDDIHIFAPCPHKKVCGKKDAVCNTIVRFYQFGLTQDKNEPQNELLSYLIVSRGDWRRYQVPVVPADSQFLPRVVSFKTGHDTNVTHDICLPSGSIERTVFPKKQTDKSLYFFLRHAKAGDIVPCEPVDCDLTEDNADQNDGEETEVAT</sequence>
<dbReference type="GO" id="GO:0005763">
    <property type="term" value="C:mitochondrial small ribosomal subunit"/>
    <property type="evidence" value="ECO:0007669"/>
    <property type="project" value="TreeGrafter"/>
</dbReference>
<evidence type="ECO:0000256" key="7">
    <source>
        <dbReference type="ARBA" id="ARBA00045681"/>
    </source>
</evidence>
<dbReference type="PANTHER" id="PTHR13184">
    <property type="entry name" value="37S RIBOSOMAL PROTEIN S22"/>
    <property type="match status" value="1"/>
</dbReference>
<evidence type="ECO:0000313" key="8">
    <source>
        <dbReference type="EMBL" id="CAL5135265.1"/>
    </source>
</evidence>
<keyword evidence="3" id="KW-0809">Transit peptide</keyword>
<dbReference type="EMBL" id="CAXLJL010000256">
    <property type="protein sequence ID" value="CAL5135265.1"/>
    <property type="molecule type" value="Genomic_DNA"/>
</dbReference>
<dbReference type="GO" id="GO:0003735">
    <property type="term" value="F:structural constituent of ribosome"/>
    <property type="evidence" value="ECO:0007669"/>
    <property type="project" value="TreeGrafter"/>
</dbReference>
<dbReference type="Pfam" id="PF09243">
    <property type="entry name" value="Rsm22"/>
    <property type="match status" value="1"/>
</dbReference>
<dbReference type="PANTHER" id="PTHR13184:SF5">
    <property type="entry name" value="METHYLTRANSFERASE-LIKE PROTEIN 17, MITOCHONDRIAL"/>
    <property type="match status" value="1"/>
</dbReference>
<evidence type="ECO:0000313" key="9">
    <source>
        <dbReference type="Proteomes" id="UP001497525"/>
    </source>
</evidence>
<dbReference type="InterPro" id="IPR052571">
    <property type="entry name" value="Mt_RNA_Methyltransferase"/>
</dbReference>
<dbReference type="InterPro" id="IPR015324">
    <property type="entry name" value="Ribosomal_Rsm22-like"/>
</dbReference>
<dbReference type="GO" id="GO:0046872">
    <property type="term" value="F:metal ion binding"/>
    <property type="evidence" value="ECO:0007669"/>
    <property type="project" value="UniProtKB-KW"/>
</dbReference>
<evidence type="ECO:0000256" key="6">
    <source>
        <dbReference type="ARBA" id="ARBA00023128"/>
    </source>
</evidence>
<reference evidence="8" key="1">
    <citation type="submission" date="2024-06" db="EMBL/GenBank/DDBJ databases">
        <authorList>
            <person name="Liu X."/>
            <person name="Lenzi L."/>
            <person name="Haldenby T S."/>
            <person name="Uol C."/>
        </authorList>
    </citation>
    <scope>NUCLEOTIDE SEQUENCE</scope>
</reference>
<dbReference type="Proteomes" id="UP001497525">
    <property type="component" value="Unassembled WGS sequence"/>
</dbReference>
<gene>
    <name evidence="8" type="ORF">CDAUBV1_LOCUS9435</name>
</gene>
<accession>A0AAV2TF00</accession>
<evidence type="ECO:0000256" key="4">
    <source>
        <dbReference type="ARBA" id="ARBA00023004"/>
    </source>
</evidence>
<dbReference type="AlphaFoldDB" id="A0AAV2TF00"/>